<accession>A0A7C3RB06</accession>
<dbReference type="AlphaFoldDB" id="A0A7C3RB06"/>
<gene>
    <name evidence="1" type="ORF">ENW66_01930</name>
</gene>
<dbReference type="InterPro" id="IPR036388">
    <property type="entry name" value="WH-like_DNA-bd_sf"/>
</dbReference>
<proteinExistence type="predicted"/>
<dbReference type="Gene3D" id="1.10.10.10">
    <property type="entry name" value="Winged helix-like DNA-binding domain superfamily/Winged helix DNA-binding domain"/>
    <property type="match status" value="1"/>
</dbReference>
<sequence length="166" mass="19053">MHERDYRGGGVKLSLTRLFLHERTVEIFLRILKAEENGEKVYPLQISTDVGSPYSYVSKVLGELEKCSLVESKSEGRMRVLSLTPYGKAVAEMLRDLYEELKKDFSSRMKLDILKNVYAKANGDLRIYLPVMAELEMLVKSTKDEFVVEEAKKLISEVKERIEGKT</sequence>
<dbReference type="EMBL" id="DTLB01000008">
    <property type="protein sequence ID" value="HFW31703.1"/>
    <property type="molecule type" value="Genomic_DNA"/>
</dbReference>
<organism evidence="1">
    <name type="scientific">Archaeoglobus fulgidus</name>
    <dbReference type="NCBI Taxonomy" id="2234"/>
    <lineage>
        <taxon>Archaea</taxon>
        <taxon>Methanobacteriati</taxon>
        <taxon>Methanobacteriota</taxon>
        <taxon>Archaeoglobi</taxon>
        <taxon>Archaeoglobales</taxon>
        <taxon>Archaeoglobaceae</taxon>
        <taxon>Archaeoglobus</taxon>
    </lineage>
</organism>
<dbReference type="CDD" id="cd00090">
    <property type="entry name" value="HTH_ARSR"/>
    <property type="match status" value="1"/>
</dbReference>
<name>A0A7C3RB06_ARCFL</name>
<dbReference type="InterPro" id="IPR036390">
    <property type="entry name" value="WH_DNA-bd_sf"/>
</dbReference>
<dbReference type="InterPro" id="IPR011991">
    <property type="entry name" value="ArsR-like_HTH"/>
</dbReference>
<comment type="caution">
    <text evidence="1">The sequence shown here is derived from an EMBL/GenBank/DDBJ whole genome shotgun (WGS) entry which is preliminary data.</text>
</comment>
<reference evidence="1" key="1">
    <citation type="journal article" date="2020" name="mSystems">
        <title>Genome- and Community-Level Interaction Insights into Carbon Utilization and Element Cycling Functions of Hydrothermarchaeota in Hydrothermal Sediment.</title>
        <authorList>
            <person name="Zhou Z."/>
            <person name="Liu Y."/>
            <person name="Xu W."/>
            <person name="Pan J."/>
            <person name="Luo Z.H."/>
            <person name="Li M."/>
        </authorList>
    </citation>
    <scope>NUCLEOTIDE SEQUENCE [LARGE SCALE GENOMIC DNA]</scope>
    <source>
        <strain evidence="1">SpSt-87</strain>
    </source>
</reference>
<protein>
    <submittedName>
        <fullName evidence="1">ArsR family transcriptional regulator</fullName>
    </submittedName>
</protein>
<evidence type="ECO:0000313" key="1">
    <source>
        <dbReference type="EMBL" id="HFW31703.1"/>
    </source>
</evidence>
<dbReference type="SUPFAM" id="SSF46785">
    <property type="entry name" value="Winged helix' DNA-binding domain"/>
    <property type="match status" value="1"/>
</dbReference>